<keyword evidence="2 6" id="KW-0812">Transmembrane</keyword>
<evidence type="ECO:0000256" key="4">
    <source>
        <dbReference type="ARBA" id="ARBA00023136"/>
    </source>
</evidence>
<accession>A0AAD6N4Y0</accession>
<feature type="region of interest" description="Disordered" evidence="5">
    <location>
        <begin position="1"/>
        <end position="23"/>
    </location>
</feature>
<evidence type="ECO:0000256" key="6">
    <source>
        <dbReference type="SAM" id="Phobius"/>
    </source>
</evidence>
<name>A0AAD6N4Y0_PENCN</name>
<reference evidence="7" key="1">
    <citation type="journal article" date="2023" name="IMA Fungus">
        <title>Comparative genomic study of the Penicillium genus elucidates a diverse pangenome and 15 lateral gene transfer events.</title>
        <authorList>
            <person name="Petersen C."/>
            <person name="Sorensen T."/>
            <person name="Nielsen M.R."/>
            <person name="Sondergaard T.E."/>
            <person name="Sorensen J.L."/>
            <person name="Fitzpatrick D.A."/>
            <person name="Frisvad J.C."/>
            <person name="Nielsen K.L."/>
        </authorList>
    </citation>
    <scope>NUCLEOTIDE SEQUENCE</scope>
    <source>
        <strain evidence="7">IBT 15450</strain>
    </source>
</reference>
<dbReference type="Pfam" id="PF00083">
    <property type="entry name" value="Sugar_tr"/>
    <property type="match status" value="1"/>
</dbReference>
<keyword evidence="3 6" id="KW-1133">Transmembrane helix</keyword>
<dbReference type="InterPro" id="IPR036259">
    <property type="entry name" value="MFS_trans_sf"/>
</dbReference>
<dbReference type="Gene3D" id="1.20.1250.20">
    <property type="entry name" value="MFS general substrate transporter like domains"/>
    <property type="match status" value="1"/>
</dbReference>
<feature type="transmembrane region" description="Helical" evidence="6">
    <location>
        <begin position="80"/>
        <end position="100"/>
    </location>
</feature>
<evidence type="ECO:0000313" key="7">
    <source>
        <dbReference type="EMBL" id="KAJ6030386.1"/>
    </source>
</evidence>
<evidence type="ECO:0000256" key="1">
    <source>
        <dbReference type="ARBA" id="ARBA00004141"/>
    </source>
</evidence>
<evidence type="ECO:0000256" key="5">
    <source>
        <dbReference type="SAM" id="MobiDB-lite"/>
    </source>
</evidence>
<dbReference type="PANTHER" id="PTHR20772:SF4">
    <property type="entry name" value="HYPOTHETICAL AMINO ACID TRANSPORTER (EUROFUNG)"/>
    <property type="match status" value="1"/>
</dbReference>
<feature type="transmembrane region" description="Helical" evidence="6">
    <location>
        <begin position="169"/>
        <end position="191"/>
    </location>
</feature>
<sequence length="228" mass="23960">MSLAQHVTQAEGFDFEGSNSSNPYSTNEGICESATPGFQTSASNGDQEWRFMDFAPADSTSEEPHIAAYKVPFAKRCAQVATGAVACWLSAGIVFGFAALKPVLIAEGIYSGLCESNVTVGVGNDQTGRGAICAEQDLRLNLFFIVASVTTNVSSLLAGWALDRYGRRACWVSACLSLIVGSLLMSGSFALRGLDGYLLGNVFLALGGLSSLSPASSSRMRSQSTRAL</sequence>
<comment type="caution">
    <text evidence="7">The sequence shown here is derived from an EMBL/GenBank/DDBJ whole genome shotgun (WGS) entry which is preliminary data.</text>
</comment>
<dbReference type="Proteomes" id="UP001219568">
    <property type="component" value="Unassembled WGS sequence"/>
</dbReference>
<keyword evidence="8" id="KW-1185">Reference proteome</keyword>
<evidence type="ECO:0000313" key="8">
    <source>
        <dbReference type="Proteomes" id="UP001219568"/>
    </source>
</evidence>
<feature type="transmembrane region" description="Helical" evidence="6">
    <location>
        <begin position="197"/>
        <end position="216"/>
    </location>
</feature>
<gene>
    <name evidence="7" type="ORF">N7460_010652</name>
</gene>
<protein>
    <submittedName>
        <fullName evidence="7">MFS transporter</fullName>
    </submittedName>
</protein>
<dbReference type="SUPFAM" id="SSF103473">
    <property type="entry name" value="MFS general substrate transporter"/>
    <property type="match status" value="1"/>
</dbReference>
<dbReference type="InterPro" id="IPR052599">
    <property type="entry name" value="SLC43A_AATransporter"/>
</dbReference>
<dbReference type="PROSITE" id="PS00216">
    <property type="entry name" value="SUGAR_TRANSPORT_1"/>
    <property type="match status" value="1"/>
</dbReference>
<dbReference type="AlphaFoldDB" id="A0AAD6N4Y0"/>
<dbReference type="PANTHER" id="PTHR20772">
    <property type="entry name" value="PROTEIN FMP42"/>
    <property type="match status" value="1"/>
</dbReference>
<dbReference type="InterPro" id="IPR005828">
    <property type="entry name" value="MFS_sugar_transport-like"/>
</dbReference>
<proteinExistence type="predicted"/>
<dbReference type="GO" id="GO:0022857">
    <property type="term" value="F:transmembrane transporter activity"/>
    <property type="evidence" value="ECO:0007669"/>
    <property type="project" value="InterPro"/>
</dbReference>
<dbReference type="InterPro" id="IPR005829">
    <property type="entry name" value="Sugar_transporter_CS"/>
</dbReference>
<dbReference type="EMBL" id="JAQJZL010000014">
    <property type="protein sequence ID" value="KAJ6030386.1"/>
    <property type="molecule type" value="Genomic_DNA"/>
</dbReference>
<feature type="transmembrane region" description="Helical" evidence="6">
    <location>
        <begin position="142"/>
        <end position="162"/>
    </location>
</feature>
<evidence type="ECO:0000256" key="3">
    <source>
        <dbReference type="ARBA" id="ARBA00022989"/>
    </source>
</evidence>
<evidence type="ECO:0000256" key="2">
    <source>
        <dbReference type="ARBA" id="ARBA00022692"/>
    </source>
</evidence>
<reference evidence="7" key="2">
    <citation type="submission" date="2023-01" db="EMBL/GenBank/DDBJ databases">
        <authorList>
            <person name="Petersen C."/>
        </authorList>
    </citation>
    <scope>NUCLEOTIDE SEQUENCE</scope>
    <source>
        <strain evidence="7">IBT 15450</strain>
    </source>
</reference>
<organism evidence="7 8">
    <name type="scientific">Penicillium canescens</name>
    <dbReference type="NCBI Taxonomy" id="5083"/>
    <lineage>
        <taxon>Eukaryota</taxon>
        <taxon>Fungi</taxon>
        <taxon>Dikarya</taxon>
        <taxon>Ascomycota</taxon>
        <taxon>Pezizomycotina</taxon>
        <taxon>Eurotiomycetes</taxon>
        <taxon>Eurotiomycetidae</taxon>
        <taxon>Eurotiales</taxon>
        <taxon>Aspergillaceae</taxon>
        <taxon>Penicillium</taxon>
    </lineage>
</organism>
<comment type="subcellular location">
    <subcellularLocation>
        <location evidence="1">Membrane</location>
        <topology evidence="1">Multi-pass membrane protein</topology>
    </subcellularLocation>
</comment>
<keyword evidence="4 6" id="KW-0472">Membrane</keyword>
<dbReference type="GO" id="GO:0000329">
    <property type="term" value="C:fungal-type vacuole membrane"/>
    <property type="evidence" value="ECO:0007669"/>
    <property type="project" value="TreeGrafter"/>
</dbReference>